<feature type="region of interest" description="Disordered" evidence="1">
    <location>
        <begin position="21"/>
        <end position="46"/>
    </location>
</feature>
<evidence type="ECO:0000313" key="2">
    <source>
        <dbReference type="EMBL" id="VEU44203.1"/>
    </source>
</evidence>
<keyword evidence="3" id="KW-1185">Reference proteome</keyword>
<sequence length="283" mass="31848">MIEDQSKLIRHRGSIGLPIEQQNSITDPMMGSGFHSQSEGDGSKGKRTNSICFNQRLMTITVTPRSLLLTVVCVCLGSHLVRNNGDRELSSLPHSIASNDFFATMDANPIDNDPRDNDHGQCGIWMAPSSLLPYPGYGIFTTRNIHRKESILHAPDAVSIQIREAHRFKKMPQSAERHRWWDNTFGNYVWHRGVGDHARYDHPYMTSDFQPGFGALPNHHCVLSSLDFRMAEDTVRDGLVGYDSPGRGAFSYTVGRDFYATRELSAGEEIVSRIIKMCLFHPL</sequence>
<dbReference type="OrthoDB" id="46141at2759"/>
<dbReference type="EMBL" id="CAACVS010000627">
    <property type="protein sequence ID" value="VEU44203.1"/>
    <property type="molecule type" value="Genomic_DNA"/>
</dbReference>
<dbReference type="AlphaFoldDB" id="A0A448ZQF6"/>
<evidence type="ECO:0000313" key="3">
    <source>
        <dbReference type="Proteomes" id="UP000291116"/>
    </source>
</evidence>
<evidence type="ECO:0000256" key="1">
    <source>
        <dbReference type="SAM" id="MobiDB-lite"/>
    </source>
</evidence>
<protein>
    <recommendedName>
        <fullName evidence="4">SET domain-containing protein</fullName>
    </recommendedName>
</protein>
<dbReference type="Proteomes" id="UP000291116">
    <property type="component" value="Unassembled WGS sequence"/>
</dbReference>
<gene>
    <name evidence="2" type="ORF">PSNMU_V1.4_AUG-EV-PASAV3_0112830</name>
</gene>
<evidence type="ECO:0008006" key="4">
    <source>
        <dbReference type="Google" id="ProtNLM"/>
    </source>
</evidence>
<accession>A0A448ZQF6</accession>
<name>A0A448ZQF6_9STRA</name>
<organism evidence="2 3">
    <name type="scientific">Pseudo-nitzschia multistriata</name>
    <dbReference type="NCBI Taxonomy" id="183589"/>
    <lineage>
        <taxon>Eukaryota</taxon>
        <taxon>Sar</taxon>
        <taxon>Stramenopiles</taxon>
        <taxon>Ochrophyta</taxon>
        <taxon>Bacillariophyta</taxon>
        <taxon>Bacillariophyceae</taxon>
        <taxon>Bacillariophycidae</taxon>
        <taxon>Bacillariales</taxon>
        <taxon>Bacillariaceae</taxon>
        <taxon>Pseudo-nitzschia</taxon>
    </lineage>
</organism>
<reference evidence="2 3" key="1">
    <citation type="submission" date="2019-01" db="EMBL/GenBank/DDBJ databases">
        <authorList>
            <person name="Ferrante I. M."/>
        </authorList>
    </citation>
    <scope>NUCLEOTIDE SEQUENCE [LARGE SCALE GENOMIC DNA]</scope>
    <source>
        <strain evidence="2 3">B856</strain>
    </source>
</reference>
<proteinExistence type="predicted"/>